<evidence type="ECO:0000256" key="4">
    <source>
        <dbReference type="ARBA" id="ARBA00022679"/>
    </source>
</evidence>
<dbReference type="InterPro" id="IPR036890">
    <property type="entry name" value="HATPase_C_sf"/>
</dbReference>
<dbReference type="InterPro" id="IPR004358">
    <property type="entry name" value="Sig_transdc_His_kin-like_C"/>
</dbReference>
<dbReference type="InterPro" id="IPR003594">
    <property type="entry name" value="HATPase_dom"/>
</dbReference>
<evidence type="ECO:0000256" key="7">
    <source>
        <dbReference type="ARBA" id="ARBA00022777"/>
    </source>
</evidence>
<evidence type="ECO:0000259" key="16">
    <source>
        <dbReference type="PROSITE" id="PS50109"/>
    </source>
</evidence>
<dbReference type="EC" id="2.7.13.3" evidence="2"/>
<evidence type="ECO:0000256" key="15">
    <source>
        <dbReference type="PROSITE-ProRule" id="PRU00169"/>
    </source>
</evidence>
<dbReference type="SUPFAM" id="SSF53850">
    <property type="entry name" value="Periplasmic binding protein-like II"/>
    <property type="match status" value="2"/>
</dbReference>
<dbReference type="Proteomes" id="UP000253772">
    <property type="component" value="Chromosome c2"/>
</dbReference>
<keyword evidence="3 15" id="KW-0597">Phosphoprotein</keyword>
<keyword evidence="9" id="KW-0902">Two-component regulatory system</keyword>
<dbReference type="PROSITE" id="PS50109">
    <property type="entry name" value="HIS_KIN"/>
    <property type="match status" value="1"/>
</dbReference>
<dbReference type="InterPro" id="IPR000014">
    <property type="entry name" value="PAS"/>
</dbReference>
<keyword evidence="7" id="KW-0418">Kinase</keyword>
<keyword evidence="10" id="KW-0843">Virulence</keyword>
<dbReference type="Gene3D" id="3.30.565.10">
    <property type="entry name" value="Histidine kinase-like ATPase, C-terminal domain"/>
    <property type="match status" value="1"/>
</dbReference>
<dbReference type="InterPro" id="IPR011006">
    <property type="entry name" value="CheY-like_superfamily"/>
</dbReference>
<dbReference type="Gene3D" id="1.10.287.130">
    <property type="match status" value="1"/>
</dbReference>
<dbReference type="AlphaFoldDB" id="A0A482J5G4"/>
<dbReference type="InterPro" id="IPR036097">
    <property type="entry name" value="HisK_dim/P_sf"/>
</dbReference>
<dbReference type="Pfam" id="PF02518">
    <property type="entry name" value="HATPase_c"/>
    <property type="match status" value="1"/>
</dbReference>
<dbReference type="CDD" id="cd00082">
    <property type="entry name" value="HisKA"/>
    <property type="match status" value="1"/>
</dbReference>
<dbReference type="InterPro" id="IPR000700">
    <property type="entry name" value="PAS-assoc_C"/>
</dbReference>
<dbReference type="Pfam" id="PF00512">
    <property type="entry name" value="HisKA"/>
    <property type="match status" value="1"/>
</dbReference>
<dbReference type="GO" id="GO:0009927">
    <property type="term" value="F:histidine phosphotransfer kinase activity"/>
    <property type="evidence" value="ECO:0007669"/>
    <property type="project" value="TreeGrafter"/>
</dbReference>
<evidence type="ECO:0000256" key="2">
    <source>
        <dbReference type="ARBA" id="ARBA00012438"/>
    </source>
</evidence>
<dbReference type="InterPro" id="IPR001789">
    <property type="entry name" value="Sig_transdc_resp-reg_receiver"/>
</dbReference>
<proteinExistence type="predicted"/>
<evidence type="ECO:0000313" key="20">
    <source>
        <dbReference type="Proteomes" id="UP000253772"/>
    </source>
</evidence>
<dbReference type="PRINTS" id="PR00344">
    <property type="entry name" value="BCTRLSENSOR"/>
</dbReference>
<feature type="domain" description="Histidine kinase" evidence="16">
    <location>
        <begin position="652"/>
        <end position="873"/>
    </location>
</feature>
<keyword evidence="4" id="KW-0808">Transferase</keyword>
<dbReference type="InterPro" id="IPR035965">
    <property type="entry name" value="PAS-like_dom_sf"/>
</dbReference>
<dbReference type="OrthoDB" id="9796305at2"/>
<gene>
    <name evidence="19" type="ORF">DDF84_030320</name>
</gene>
<evidence type="ECO:0000259" key="17">
    <source>
        <dbReference type="PROSITE" id="PS50110"/>
    </source>
</evidence>
<dbReference type="SUPFAM" id="SSF55785">
    <property type="entry name" value="PYP-like sensor domain (PAS domain)"/>
    <property type="match status" value="1"/>
</dbReference>
<dbReference type="EMBL" id="CP037901">
    <property type="protein sequence ID" value="QBP14254.1"/>
    <property type="molecule type" value="Genomic_DNA"/>
</dbReference>
<dbReference type="PANTHER" id="PTHR43047:SF72">
    <property type="entry name" value="OSMOSENSING HISTIDINE PROTEIN KINASE SLN1"/>
    <property type="match status" value="1"/>
</dbReference>
<organism evidence="19 20">
    <name type="scientific">Cupriavidus metallidurans</name>
    <dbReference type="NCBI Taxonomy" id="119219"/>
    <lineage>
        <taxon>Bacteria</taxon>
        <taxon>Pseudomonadati</taxon>
        <taxon>Pseudomonadota</taxon>
        <taxon>Betaproteobacteria</taxon>
        <taxon>Burkholderiales</taxon>
        <taxon>Burkholderiaceae</taxon>
        <taxon>Cupriavidus</taxon>
    </lineage>
</organism>
<evidence type="ECO:0000256" key="10">
    <source>
        <dbReference type="ARBA" id="ARBA00023026"/>
    </source>
</evidence>
<evidence type="ECO:0000256" key="9">
    <source>
        <dbReference type="ARBA" id="ARBA00023012"/>
    </source>
</evidence>
<dbReference type="GO" id="GO:0005886">
    <property type="term" value="C:plasma membrane"/>
    <property type="evidence" value="ECO:0007669"/>
    <property type="project" value="TreeGrafter"/>
</dbReference>
<evidence type="ECO:0000256" key="14">
    <source>
        <dbReference type="ARBA" id="ARBA00070152"/>
    </source>
</evidence>
<dbReference type="InterPro" id="IPR013656">
    <property type="entry name" value="PAS_4"/>
</dbReference>
<dbReference type="CDD" id="cd16922">
    <property type="entry name" value="HATPase_EvgS-ArcB-TorS-like"/>
    <property type="match status" value="1"/>
</dbReference>
<evidence type="ECO:0000259" key="18">
    <source>
        <dbReference type="PROSITE" id="PS50113"/>
    </source>
</evidence>
<dbReference type="SUPFAM" id="SSF47384">
    <property type="entry name" value="Homodimeric domain of signal transducing histidine kinase"/>
    <property type="match status" value="1"/>
</dbReference>
<dbReference type="CDD" id="cd00130">
    <property type="entry name" value="PAS"/>
    <property type="match status" value="1"/>
</dbReference>
<dbReference type="InterPro" id="IPR005467">
    <property type="entry name" value="His_kinase_dom"/>
</dbReference>
<protein>
    <recommendedName>
        <fullName evidence="13">Sensory/regulatory protein RpfC</fullName>
        <ecNumber evidence="2">2.7.13.3</ecNumber>
    </recommendedName>
    <alternativeName>
        <fullName evidence="14">Virulence sensor protein BvgS</fullName>
    </alternativeName>
</protein>
<evidence type="ECO:0000256" key="8">
    <source>
        <dbReference type="ARBA" id="ARBA00022840"/>
    </source>
</evidence>
<evidence type="ECO:0000256" key="6">
    <source>
        <dbReference type="ARBA" id="ARBA00022741"/>
    </source>
</evidence>
<dbReference type="GO" id="GO:0005524">
    <property type="term" value="F:ATP binding"/>
    <property type="evidence" value="ECO:0007669"/>
    <property type="project" value="UniProtKB-KW"/>
</dbReference>
<feature type="domain" description="Response regulatory" evidence="17">
    <location>
        <begin position="898"/>
        <end position="1015"/>
    </location>
</feature>
<dbReference type="SUPFAM" id="SSF55874">
    <property type="entry name" value="ATPase domain of HSP90 chaperone/DNA topoisomerase II/histidine kinase"/>
    <property type="match status" value="1"/>
</dbReference>
<dbReference type="GO" id="GO:0000155">
    <property type="term" value="F:phosphorelay sensor kinase activity"/>
    <property type="evidence" value="ECO:0007669"/>
    <property type="project" value="InterPro"/>
</dbReference>
<dbReference type="InterPro" id="IPR001638">
    <property type="entry name" value="Solute-binding_3/MltF_N"/>
</dbReference>
<dbReference type="SMART" id="SM00091">
    <property type="entry name" value="PAS"/>
    <property type="match status" value="1"/>
</dbReference>
<keyword evidence="6" id="KW-0547">Nucleotide-binding</keyword>
<dbReference type="PROSITE" id="PS50113">
    <property type="entry name" value="PAC"/>
    <property type="match status" value="1"/>
</dbReference>
<comment type="subunit">
    <text evidence="12">At low DSF concentrations, interacts with RpfF.</text>
</comment>
<dbReference type="CDD" id="cd13707">
    <property type="entry name" value="PBP2_BvgS_D2"/>
    <property type="match status" value="1"/>
</dbReference>
<evidence type="ECO:0000313" key="19">
    <source>
        <dbReference type="EMBL" id="QBP14254.1"/>
    </source>
</evidence>
<evidence type="ECO:0000256" key="3">
    <source>
        <dbReference type="ARBA" id="ARBA00022553"/>
    </source>
</evidence>
<dbReference type="Gene3D" id="3.40.50.2300">
    <property type="match status" value="1"/>
</dbReference>
<dbReference type="Pfam" id="PF00497">
    <property type="entry name" value="SBP_bac_3"/>
    <property type="match status" value="1"/>
</dbReference>
<keyword evidence="8" id="KW-0067">ATP-binding</keyword>
<dbReference type="SMART" id="SM00388">
    <property type="entry name" value="HisKA"/>
    <property type="match status" value="1"/>
</dbReference>
<name>A0A482J5G4_9BURK</name>
<dbReference type="InterPro" id="IPR003661">
    <property type="entry name" value="HisK_dim/P_dom"/>
</dbReference>
<feature type="domain" description="PAC" evidence="18">
    <location>
        <begin position="578"/>
        <end position="634"/>
    </location>
</feature>
<dbReference type="PROSITE" id="PS50110">
    <property type="entry name" value="RESPONSE_REGULATORY"/>
    <property type="match status" value="1"/>
</dbReference>
<evidence type="ECO:0000256" key="12">
    <source>
        <dbReference type="ARBA" id="ARBA00064003"/>
    </source>
</evidence>
<dbReference type="SMART" id="SM00387">
    <property type="entry name" value="HATPase_c"/>
    <property type="match status" value="1"/>
</dbReference>
<evidence type="ECO:0000256" key="11">
    <source>
        <dbReference type="ARBA" id="ARBA00058004"/>
    </source>
</evidence>
<dbReference type="Gene3D" id="3.30.450.20">
    <property type="entry name" value="PAS domain"/>
    <property type="match status" value="1"/>
</dbReference>
<evidence type="ECO:0000256" key="13">
    <source>
        <dbReference type="ARBA" id="ARBA00068150"/>
    </source>
</evidence>
<dbReference type="InterPro" id="IPR049871">
    <property type="entry name" value="BvgS-like_periplasmic2"/>
</dbReference>
<comment type="catalytic activity">
    <reaction evidence="1">
        <text>ATP + protein L-histidine = ADP + protein N-phospho-L-histidine.</text>
        <dbReference type="EC" id="2.7.13.3"/>
    </reaction>
</comment>
<dbReference type="Pfam" id="PF08448">
    <property type="entry name" value="PAS_4"/>
    <property type="match status" value="1"/>
</dbReference>
<dbReference type="Gene3D" id="3.40.190.10">
    <property type="entry name" value="Periplasmic binding protein-like II"/>
    <property type="match status" value="4"/>
</dbReference>
<evidence type="ECO:0000256" key="5">
    <source>
        <dbReference type="ARBA" id="ARBA00022729"/>
    </source>
</evidence>
<dbReference type="CDD" id="cd17546">
    <property type="entry name" value="REC_hyHK_CKI1_RcsC-like"/>
    <property type="match status" value="1"/>
</dbReference>
<dbReference type="Pfam" id="PF00072">
    <property type="entry name" value="Response_reg"/>
    <property type="match status" value="1"/>
</dbReference>
<dbReference type="SMART" id="SM00448">
    <property type="entry name" value="REC"/>
    <property type="match status" value="1"/>
</dbReference>
<dbReference type="FunFam" id="3.30.565.10:FF:000010">
    <property type="entry name" value="Sensor histidine kinase RcsC"/>
    <property type="match status" value="1"/>
</dbReference>
<sequence length="1043" mass="112719">MLLRIGVMANGLPPFDLVGIDGNYEGISADYLAMIASTLHAKVEVRAYTTRDAALYDLSHNAIDVVATDPGQTGPAQGAIGFTPNQIIEIATRSTAHKLVGNQTLGYVNGQLDPQAILAAYPGRKLQSYATLLDALTQLSLGADVVLLSNATAASYITAQYGIPNLVAVNVSRLSVGDLSFLVRDSALRARFDAAIHAIPKPTRLAISTHWVPTTLMPHFDKALNLTAEESAWIATHPVVRYRATNDRVPFVFSDEHGESVGLSVQVLDKIEERTGLRFEPVRADGNSDPDHATTPTIQPIVPVDGPSVRTDGLTITEPYFQGYWAIVAHVRQHGINNILDLAGKRVAVVLPNPIIDRLRATVPLQVVKAGSYRDAYRMVATGIADATLGNMMTANYLIRESYPEALRIVAPISGSPLNVGIGVPADEPMLLAILNKALLSLSREDINALRLRWSEPRSIAGSAETLPSWAWFSLSAGLVLLAISLLWSQSLRQQIQRRRRMETVLQEQLAFQTSILDAIPQPIYLRDADLRLMTCNAAFERALGCGRKQMRGRTIDQMPLKLGDIPLSMQTYRKVLATGEAATLDRSLMIEGKERIVLNWVEPLRNATGGVVGIIGGWIDMTERQQMVTELASAKDRAEAANRAKSAFLASISHEIRTPMNAILGMLELTLQDKRLPDDDRLQVETAQESAKSLVGLIDDILDASKMEAGKFVLSPQPAPLRQLIGDVTSLFGLAASRKGVQLEAIVDDAVAPCHMVDPLRFKQVLNNLVSNAVRFTDRGSVVIRLGATNLTADRQSLTFSVSDTGTGIPEDGLKKLFQPFTQIGDTKRSAGGTGLGLSICQRLVTKMHGTIGITSEVGKGTTVTATIELPIAAEVAPVLQSDQRHQPASKPGKALRVLIVDDHAPNRILLQRQLEKLGHRPFSASDGCEALEKLADATFDLIICDYSMPNMDGPTLTRTIRSSNLPYRMLPILGYTASAQPEIRAHAIECGMDAVMIKPVDMATLETTLAATINRRGHPGLPGLPGLALALAPCGKSVLAA</sequence>
<evidence type="ECO:0000256" key="1">
    <source>
        <dbReference type="ARBA" id="ARBA00000085"/>
    </source>
</evidence>
<dbReference type="FunFam" id="1.10.287.130:FF:000002">
    <property type="entry name" value="Two-component osmosensing histidine kinase"/>
    <property type="match status" value="1"/>
</dbReference>
<dbReference type="SUPFAM" id="SSF52172">
    <property type="entry name" value="CheY-like"/>
    <property type="match status" value="1"/>
</dbReference>
<accession>A0A482J5G4</accession>
<dbReference type="SMART" id="SM00062">
    <property type="entry name" value="PBPb"/>
    <property type="match status" value="2"/>
</dbReference>
<reference evidence="19 20" key="1">
    <citation type="submission" date="2019-03" db="EMBL/GenBank/DDBJ databases">
        <title>Comparative insights into the high quality Complete genome sequence of highly metal resistant Cupriavidus metallidurans strain BS1 isolated from a gold-copper mine.</title>
        <authorList>
            <person name="Mazhar H.S."/>
            <person name="Rensing C."/>
        </authorList>
    </citation>
    <scope>NUCLEOTIDE SEQUENCE [LARGE SCALE GENOMIC DNA]</scope>
    <source>
        <strain evidence="19 20">BS1</strain>
    </source>
</reference>
<dbReference type="NCBIfam" id="TIGR00229">
    <property type="entry name" value="sensory_box"/>
    <property type="match status" value="1"/>
</dbReference>
<keyword evidence="5" id="KW-0732">Signal</keyword>
<comment type="function">
    <text evidence="11">Member of the two-component regulatory system BvgS/BvgA. Phosphorylates BvgA via a four-step phosphorelay in response to environmental signals.</text>
</comment>
<dbReference type="PANTHER" id="PTHR43047">
    <property type="entry name" value="TWO-COMPONENT HISTIDINE PROTEIN KINASE"/>
    <property type="match status" value="1"/>
</dbReference>
<feature type="modified residue" description="4-aspartylphosphate" evidence="15">
    <location>
        <position position="947"/>
    </location>
</feature>